<evidence type="ECO:0000259" key="16">
    <source>
        <dbReference type="PROSITE" id="PS51192"/>
    </source>
</evidence>
<dbReference type="EMBL" id="LBUU01000004">
    <property type="protein sequence ID" value="KKQ70606.1"/>
    <property type="molecule type" value="Genomic_DNA"/>
</dbReference>
<dbReference type="PANTHER" id="PTHR47964:SF1">
    <property type="entry name" value="ATP-DEPENDENT DNA HELICASE HOMOLOG RECG, CHLOROPLASTIC"/>
    <property type="match status" value="1"/>
</dbReference>
<evidence type="ECO:0000256" key="14">
    <source>
        <dbReference type="ARBA" id="ARBA00048988"/>
    </source>
</evidence>
<comment type="catalytic activity">
    <reaction evidence="12 15">
        <text>Couples ATP hydrolysis with the unwinding of duplex DNA by translocating in the 3'-5' direction.</text>
        <dbReference type="EC" id="5.6.2.4"/>
    </reaction>
</comment>
<keyword evidence="6 15" id="KW-0347">Helicase</keyword>
<evidence type="ECO:0000256" key="10">
    <source>
        <dbReference type="ARBA" id="ARBA00023204"/>
    </source>
</evidence>
<evidence type="ECO:0000256" key="11">
    <source>
        <dbReference type="ARBA" id="ARBA00023235"/>
    </source>
</evidence>
<dbReference type="GO" id="GO:0003677">
    <property type="term" value="F:DNA binding"/>
    <property type="evidence" value="ECO:0007669"/>
    <property type="project" value="UniProtKB-KW"/>
</dbReference>
<dbReference type="InterPro" id="IPR027417">
    <property type="entry name" value="P-loop_NTPase"/>
</dbReference>
<keyword evidence="5 15" id="KW-0378">Hydrolase</keyword>
<dbReference type="SMART" id="SM00487">
    <property type="entry name" value="DEXDc"/>
    <property type="match status" value="1"/>
</dbReference>
<protein>
    <recommendedName>
        <fullName evidence="2 15">ATP-dependent DNA helicase RecG</fullName>
        <ecNumber evidence="13 15">5.6.2.4</ecNumber>
    </recommendedName>
</protein>
<comment type="similarity">
    <text evidence="1 15">Belongs to the helicase family. RecG subfamily.</text>
</comment>
<evidence type="ECO:0000256" key="15">
    <source>
        <dbReference type="RuleBase" id="RU363016"/>
    </source>
</evidence>
<comment type="caution">
    <text evidence="18">The sequence shown here is derived from an EMBL/GenBank/DDBJ whole genome shotgun (WGS) entry which is preliminary data.</text>
</comment>
<sequence length="702" mass="79215">MFTPETKITELSGVGETIAKRLKLIGLSTVRDLLYYYPFRYDDFSKTAVIKDLKPNTSVNITGQVELIQNTRSPRKRMHITEALISDDSGQLKVIWFNQPFIAKNIHEGDKISLAGRVENDYSGIIMKSPVYEKLSAGTAVHTQGIIPNYHLTANITQKQLRFLISQVIKQSAISEWLPKQILESQKLLPLAEALKKIHFPQNLNDIEIAKKRLAFDELFIIQLQSQLIKNELRQSQATPLPFPEEAIRDFVSSLPFKLTDAQKKASWEILLDMAKQEPMTRLLEGDVGSGKTIVALIAMLAASLNNAQAVLMVPTEILAKQHFASIQKLLQAQNINICLITHSEQKTNLPDFTEKSKAKTKQALFDKIKSGEIKIIIGTHALIQEKLEFANLDLAIIDEQHRFGVEQRKILIDKSRNTKDKKQNNFTPHLLSMTATPIPRSLALTIYGDLDISIINEMPPGRRPIITRVVSEDNREKAYAFIRNLIAQNQQVFVICPLIDISDKMGIKSVNEEFKKLDKEIFPDLKIGMLHGRMKAKDKDAIIQDFINNKIKILVSTSVIEVGVDIPNASVMMIEAADHFGLAQLHQFRGRVGRGEHQSYCLLFTESDNPNTLVRLDAMTKYADGFSLAKIDLKHRGPGEVYGALQKGFPELKIASLFDYTLIKAAREEAEKIIKENATLNNFSSLKEKIKLLEKSDYLRG</sequence>
<dbReference type="InterPro" id="IPR045562">
    <property type="entry name" value="RecG_dom3_C"/>
</dbReference>
<dbReference type="GO" id="GO:0005524">
    <property type="term" value="F:ATP binding"/>
    <property type="evidence" value="ECO:0007669"/>
    <property type="project" value="UniProtKB-KW"/>
</dbReference>
<dbReference type="CDD" id="cd17992">
    <property type="entry name" value="DEXHc_RecG"/>
    <property type="match status" value="1"/>
</dbReference>
<dbReference type="Gene3D" id="2.40.50.140">
    <property type="entry name" value="Nucleic acid-binding proteins"/>
    <property type="match status" value="1"/>
</dbReference>
<dbReference type="GO" id="GO:0006310">
    <property type="term" value="P:DNA recombination"/>
    <property type="evidence" value="ECO:0007669"/>
    <property type="project" value="UniProtKB-UniRule"/>
</dbReference>
<dbReference type="Pfam" id="PF19833">
    <property type="entry name" value="RecG_dom3_C"/>
    <property type="match status" value="1"/>
</dbReference>
<evidence type="ECO:0000313" key="18">
    <source>
        <dbReference type="EMBL" id="KKQ70606.1"/>
    </source>
</evidence>
<dbReference type="AlphaFoldDB" id="A0A0G0N0K0"/>
<keyword evidence="9 15" id="KW-0233">DNA recombination</keyword>
<organism evidence="18 19">
    <name type="scientific">Candidatus Falkowbacteria bacterium GW2011_GWE1_38_31</name>
    <dbReference type="NCBI Taxonomy" id="1618638"/>
    <lineage>
        <taxon>Bacteria</taxon>
        <taxon>Candidatus Falkowiibacteriota</taxon>
    </lineage>
</organism>
<dbReference type="GO" id="GO:0006281">
    <property type="term" value="P:DNA repair"/>
    <property type="evidence" value="ECO:0007669"/>
    <property type="project" value="UniProtKB-UniRule"/>
</dbReference>
<evidence type="ECO:0000256" key="12">
    <source>
        <dbReference type="ARBA" id="ARBA00034617"/>
    </source>
</evidence>
<dbReference type="SMART" id="SM00490">
    <property type="entry name" value="HELICc"/>
    <property type="match status" value="1"/>
</dbReference>
<reference evidence="18" key="1">
    <citation type="journal article" date="2015" name="Nature">
        <title>rRNA introns, odd ribosomes, and small enigmatic genomes across a large radiation of phyla.</title>
        <authorList>
            <person name="Brown C.T."/>
            <person name="Hug L.A."/>
            <person name="Thomas B.C."/>
            <person name="Sharon I."/>
            <person name="Castelle C.J."/>
            <person name="Singh A."/>
            <person name="Wilkins M.J."/>
            <person name="Williams K.H."/>
            <person name="Banfield J.F."/>
        </authorList>
    </citation>
    <scope>NUCLEOTIDE SEQUENCE [LARGE SCALE GENOMIC DNA]</scope>
</reference>
<dbReference type="PATRIC" id="fig|1618638.3.peg.569"/>
<evidence type="ECO:0000256" key="13">
    <source>
        <dbReference type="ARBA" id="ARBA00034808"/>
    </source>
</evidence>
<dbReference type="InterPro" id="IPR001650">
    <property type="entry name" value="Helicase_C-like"/>
</dbReference>
<feature type="domain" description="Helicase C-terminal" evidence="17">
    <location>
        <begin position="475"/>
        <end position="635"/>
    </location>
</feature>
<keyword evidence="7 15" id="KW-0067">ATP-binding</keyword>
<proteinExistence type="inferred from homology"/>
<dbReference type="InterPro" id="IPR033454">
    <property type="entry name" value="RecG_wedge"/>
</dbReference>
<feature type="domain" description="Helicase ATP-binding" evidence="16">
    <location>
        <begin position="273"/>
        <end position="456"/>
    </location>
</feature>
<evidence type="ECO:0000256" key="5">
    <source>
        <dbReference type="ARBA" id="ARBA00022801"/>
    </source>
</evidence>
<dbReference type="Pfam" id="PF00271">
    <property type="entry name" value="Helicase_C"/>
    <property type="match status" value="1"/>
</dbReference>
<evidence type="ECO:0000256" key="6">
    <source>
        <dbReference type="ARBA" id="ARBA00022806"/>
    </source>
</evidence>
<dbReference type="EC" id="5.6.2.4" evidence="13 15"/>
<evidence type="ECO:0000256" key="2">
    <source>
        <dbReference type="ARBA" id="ARBA00017846"/>
    </source>
</evidence>
<dbReference type="PANTHER" id="PTHR47964">
    <property type="entry name" value="ATP-DEPENDENT DNA HELICASE HOMOLOG RECG, CHLOROPLASTIC"/>
    <property type="match status" value="1"/>
</dbReference>
<evidence type="ECO:0000256" key="7">
    <source>
        <dbReference type="ARBA" id="ARBA00022840"/>
    </source>
</evidence>
<accession>A0A0G0N0K0</accession>
<evidence type="ECO:0000259" key="17">
    <source>
        <dbReference type="PROSITE" id="PS51194"/>
    </source>
</evidence>
<evidence type="ECO:0000256" key="1">
    <source>
        <dbReference type="ARBA" id="ARBA00007504"/>
    </source>
</evidence>
<name>A0A0G0N0K0_9BACT</name>
<dbReference type="NCBIfam" id="NF008168">
    <property type="entry name" value="PRK10917.2-2"/>
    <property type="match status" value="1"/>
</dbReference>
<dbReference type="InterPro" id="IPR011545">
    <property type="entry name" value="DEAD/DEAH_box_helicase_dom"/>
</dbReference>
<keyword evidence="3 15" id="KW-0547">Nucleotide-binding</keyword>
<comment type="function">
    <text evidence="15">Plays a critical role in recombination and DNA repair. Helps process Holliday junction intermediates to mature products by catalyzing branch migration. Has replication fork regression activity, unwinds stalled or blocked replication forks to make a HJ that can be resolved. Has a DNA unwinding activity characteristic of a DNA helicase with 3'-5' polarity.</text>
</comment>
<dbReference type="NCBIfam" id="TIGR00643">
    <property type="entry name" value="recG"/>
    <property type="match status" value="1"/>
</dbReference>
<keyword evidence="4 15" id="KW-0227">DNA damage</keyword>
<dbReference type="SUPFAM" id="SSF50249">
    <property type="entry name" value="Nucleic acid-binding proteins"/>
    <property type="match status" value="1"/>
</dbReference>
<evidence type="ECO:0000256" key="9">
    <source>
        <dbReference type="ARBA" id="ARBA00023172"/>
    </source>
</evidence>
<dbReference type="NCBIfam" id="NF008165">
    <property type="entry name" value="PRK10917.1-3"/>
    <property type="match status" value="1"/>
</dbReference>
<evidence type="ECO:0000256" key="4">
    <source>
        <dbReference type="ARBA" id="ARBA00022763"/>
    </source>
</evidence>
<comment type="catalytic activity">
    <reaction evidence="14 15">
        <text>ATP + H2O = ADP + phosphate + H(+)</text>
        <dbReference type="Rhea" id="RHEA:13065"/>
        <dbReference type="ChEBI" id="CHEBI:15377"/>
        <dbReference type="ChEBI" id="CHEBI:15378"/>
        <dbReference type="ChEBI" id="CHEBI:30616"/>
        <dbReference type="ChEBI" id="CHEBI:43474"/>
        <dbReference type="ChEBI" id="CHEBI:456216"/>
        <dbReference type="EC" id="5.6.2.4"/>
    </reaction>
</comment>
<dbReference type="PROSITE" id="PS51192">
    <property type="entry name" value="HELICASE_ATP_BIND_1"/>
    <property type="match status" value="1"/>
</dbReference>
<dbReference type="InterPro" id="IPR047112">
    <property type="entry name" value="RecG/Mfd"/>
</dbReference>
<dbReference type="SUPFAM" id="SSF52540">
    <property type="entry name" value="P-loop containing nucleoside triphosphate hydrolases"/>
    <property type="match status" value="2"/>
</dbReference>
<dbReference type="Pfam" id="PF17191">
    <property type="entry name" value="RecG_wedge"/>
    <property type="match status" value="1"/>
</dbReference>
<keyword evidence="11" id="KW-0413">Isomerase</keyword>
<evidence type="ECO:0000313" key="19">
    <source>
        <dbReference type="Proteomes" id="UP000034022"/>
    </source>
</evidence>
<dbReference type="Proteomes" id="UP000034022">
    <property type="component" value="Unassembled WGS sequence"/>
</dbReference>
<dbReference type="InterPro" id="IPR004609">
    <property type="entry name" value="ATP-dep_DNA_helicase_RecG"/>
</dbReference>
<keyword evidence="10 15" id="KW-0234">DNA repair</keyword>
<dbReference type="GO" id="GO:0016887">
    <property type="term" value="F:ATP hydrolysis activity"/>
    <property type="evidence" value="ECO:0007669"/>
    <property type="project" value="RHEA"/>
</dbReference>
<dbReference type="InterPro" id="IPR012340">
    <property type="entry name" value="NA-bd_OB-fold"/>
</dbReference>
<gene>
    <name evidence="18" type="ORF">US91_C0004G0091</name>
</gene>
<dbReference type="Gene3D" id="3.40.50.300">
    <property type="entry name" value="P-loop containing nucleotide triphosphate hydrolases"/>
    <property type="match status" value="2"/>
</dbReference>
<evidence type="ECO:0000256" key="3">
    <source>
        <dbReference type="ARBA" id="ARBA00022741"/>
    </source>
</evidence>
<evidence type="ECO:0000256" key="8">
    <source>
        <dbReference type="ARBA" id="ARBA00023125"/>
    </source>
</evidence>
<dbReference type="InterPro" id="IPR014001">
    <property type="entry name" value="Helicase_ATP-bd"/>
</dbReference>
<dbReference type="PROSITE" id="PS51194">
    <property type="entry name" value="HELICASE_CTER"/>
    <property type="match status" value="1"/>
</dbReference>
<dbReference type="GO" id="GO:0043138">
    <property type="term" value="F:3'-5' DNA helicase activity"/>
    <property type="evidence" value="ECO:0007669"/>
    <property type="project" value="UniProtKB-EC"/>
</dbReference>
<keyword evidence="8" id="KW-0238">DNA-binding</keyword>
<dbReference type="CDD" id="cd04488">
    <property type="entry name" value="RecG_wedge_OBF"/>
    <property type="match status" value="1"/>
</dbReference>
<dbReference type="Pfam" id="PF00270">
    <property type="entry name" value="DEAD"/>
    <property type="match status" value="1"/>
</dbReference>